<reference evidence="2" key="1">
    <citation type="submission" date="2024-10" db="EMBL/GenBank/DDBJ databases">
        <authorList>
            <person name="Ryan C."/>
        </authorList>
    </citation>
    <scope>NUCLEOTIDE SEQUENCE [LARGE SCALE GENOMIC DNA]</scope>
</reference>
<evidence type="ECO:0000256" key="1">
    <source>
        <dbReference type="SAM" id="MobiDB-lite"/>
    </source>
</evidence>
<dbReference type="InterPro" id="IPR045320">
    <property type="entry name" value="JAGGED/SL1-like"/>
</dbReference>
<dbReference type="PANTHER" id="PTHR45730">
    <property type="entry name" value="ZINC FINGER PROTEIN JAGGED"/>
    <property type="match status" value="1"/>
</dbReference>
<name>A0ABC9GB59_9POAL</name>
<sequence length="166" mass="17248">MEQAAELHLSLSLAPAAGRRDQPPDEAAAPTAFVDGKKVRLFPCLFCDKFLKFQALGGHQNGHKKERAAVGWNPYLYSVGIAGGGASGSSAVTIASYGGTAAEPHAGIKLKGPDGGSSPLYAGHGGTGTVEMVNWRRTSRISSPPETENTAPSSSGEALDLQLRLF</sequence>
<dbReference type="AlphaFoldDB" id="A0ABC9GB59"/>
<gene>
    <name evidence="2" type="ORF">URODEC1_LOCUS114354</name>
</gene>
<evidence type="ECO:0000313" key="2">
    <source>
        <dbReference type="EMBL" id="CAL5091393.1"/>
    </source>
</evidence>
<keyword evidence="3" id="KW-1185">Reference proteome</keyword>
<dbReference type="Proteomes" id="UP001497457">
    <property type="component" value="Chromosome 8b"/>
</dbReference>
<evidence type="ECO:0008006" key="4">
    <source>
        <dbReference type="Google" id="ProtNLM"/>
    </source>
</evidence>
<feature type="region of interest" description="Disordered" evidence="1">
    <location>
        <begin position="138"/>
        <end position="159"/>
    </location>
</feature>
<evidence type="ECO:0000313" key="3">
    <source>
        <dbReference type="Proteomes" id="UP001497457"/>
    </source>
</evidence>
<organism evidence="2 3">
    <name type="scientific">Urochloa decumbens</name>
    <dbReference type="NCBI Taxonomy" id="240449"/>
    <lineage>
        <taxon>Eukaryota</taxon>
        <taxon>Viridiplantae</taxon>
        <taxon>Streptophyta</taxon>
        <taxon>Embryophyta</taxon>
        <taxon>Tracheophyta</taxon>
        <taxon>Spermatophyta</taxon>
        <taxon>Magnoliopsida</taxon>
        <taxon>Liliopsida</taxon>
        <taxon>Poales</taxon>
        <taxon>Poaceae</taxon>
        <taxon>PACMAD clade</taxon>
        <taxon>Panicoideae</taxon>
        <taxon>Panicodae</taxon>
        <taxon>Paniceae</taxon>
        <taxon>Melinidinae</taxon>
        <taxon>Urochloa</taxon>
    </lineage>
</organism>
<dbReference type="PANTHER" id="PTHR45730:SF108">
    <property type="entry name" value="PROTEIN LATE FLOWERING"/>
    <property type="match status" value="1"/>
</dbReference>
<accession>A0ABC9GB59</accession>
<proteinExistence type="predicted"/>
<feature type="compositionally biased region" description="Polar residues" evidence="1">
    <location>
        <begin position="140"/>
        <end position="156"/>
    </location>
</feature>
<protein>
    <recommendedName>
        <fullName evidence="4">C2H2-type domain-containing protein</fullName>
    </recommendedName>
</protein>
<dbReference type="EMBL" id="OZ075118">
    <property type="protein sequence ID" value="CAL5091393.1"/>
    <property type="molecule type" value="Genomic_DNA"/>
</dbReference>